<dbReference type="PANTHER" id="PTHR23294:SF18">
    <property type="entry name" value="UNC93-LIKE PROTEIN MFSD11"/>
    <property type="match status" value="1"/>
</dbReference>
<dbReference type="OrthoDB" id="196103at2759"/>
<keyword evidence="4 6" id="KW-1133">Transmembrane helix</keyword>
<dbReference type="InterPro" id="IPR010291">
    <property type="entry name" value="Ion_channel_UNC-93"/>
</dbReference>
<dbReference type="GO" id="GO:0016020">
    <property type="term" value="C:membrane"/>
    <property type="evidence" value="ECO:0007669"/>
    <property type="project" value="UniProtKB-SubCell"/>
</dbReference>
<keyword evidence="5 6" id="KW-0472">Membrane</keyword>
<feature type="transmembrane region" description="Helical" evidence="6">
    <location>
        <begin position="15"/>
        <end position="36"/>
    </location>
</feature>
<dbReference type="PANTHER" id="PTHR23294">
    <property type="entry name" value="ET TRANSLATION PRODUCT-RELATED"/>
    <property type="match status" value="1"/>
</dbReference>
<name>A0A0B1SJK2_OESDE</name>
<feature type="transmembrane region" description="Helical" evidence="6">
    <location>
        <begin position="110"/>
        <end position="130"/>
    </location>
</feature>
<feature type="transmembrane region" description="Helical" evidence="6">
    <location>
        <begin position="137"/>
        <end position="156"/>
    </location>
</feature>
<protein>
    <recommendedName>
        <fullName evidence="9">Major facilitator superfamily (MFS) profile domain-containing protein</fullName>
    </recommendedName>
</protein>
<evidence type="ECO:0000256" key="2">
    <source>
        <dbReference type="ARBA" id="ARBA00009172"/>
    </source>
</evidence>
<dbReference type="SUPFAM" id="SSF103473">
    <property type="entry name" value="MFS general substrate transporter"/>
    <property type="match status" value="1"/>
</dbReference>
<organism evidence="7 8">
    <name type="scientific">Oesophagostomum dentatum</name>
    <name type="common">Nodular worm</name>
    <dbReference type="NCBI Taxonomy" id="61180"/>
    <lineage>
        <taxon>Eukaryota</taxon>
        <taxon>Metazoa</taxon>
        <taxon>Ecdysozoa</taxon>
        <taxon>Nematoda</taxon>
        <taxon>Chromadorea</taxon>
        <taxon>Rhabditida</taxon>
        <taxon>Rhabditina</taxon>
        <taxon>Rhabditomorpha</taxon>
        <taxon>Strongyloidea</taxon>
        <taxon>Strongylidae</taxon>
        <taxon>Oesophagostomum</taxon>
    </lineage>
</organism>
<evidence type="ECO:0008006" key="9">
    <source>
        <dbReference type="Google" id="ProtNLM"/>
    </source>
</evidence>
<gene>
    <name evidence="7" type="ORF">OESDEN_16888</name>
</gene>
<dbReference type="Proteomes" id="UP000053660">
    <property type="component" value="Unassembled WGS sequence"/>
</dbReference>
<keyword evidence="3 6" id="KW-0812">Transmembrane</keyword>
<keyword evidence="8" id="KW-1185">Reference proteome</keyword>
<evidence type="ECO:0000256" key="6">
    <source>
        <dbReference type="SAM" id="Phobius"/>
    </source>
</evidence>
<evidence type="ECO:0000256" key="1">
    <source>
        <dbReference type="ARBA" id="ARBA00004141"/>
    </source>
</evidence>
<dbReference type="InterPro" id="IPR051617">
    <property type="entry name" value="UNC-93-like_regulator"/>
</dbReference>
<dbReference type="PROSITE" id="PS51257">
    <property type="entry name" value="PROKAR_LIPOPROTEIN"/>
    <property type="match status" value="1"/>
</dbReference>
<accession>A0A0B1SJK2</accession>
<comment type="similarity">
    <text evidence="2">Belongs to the unc-93 family.</text>
</comment>
<evidence type="ECO:0000256" key="3">
    <source>
        <dbReference type="ARBA" id="ARBA00022692"/>
    </source>
</evidence>
<evidence type="ECO:0000313" key="7">
    <source>
        <dbReference type="EMBL" id="KHJ83415.1"/>
    </source>
</evidence>
<dbReference type="InterPro" id="IPR036259">
    <property type="entry name" value="MFS_trans_sf"/>
</dbReference>
<dbReference type="EMBL" id="KN573572">
    <property type="protein sequence ID" value="KHJ83415.1"/>
    <property type="molecule type" value="Genomic_DNA"/>
</dbReference>
<dbReference type="Gene3D" id="1.20.1250.20">
    <property type="entry name" value="MFS general substrate transporter like domains"/>
    <property type="match status" value="1"/>
</dbReference>
<evidence type="ECO:0000256" key="5">
    <source>
        <dbReference type="ARBA" id="ARBA00023136"/>
    </source>
</evidence>
<dbReference type="Pfam" id="PF05978">
    <property type="entry name" value="UNC-93"/>
    <property type="match status" value="1"/>
</dbReference>
<evidence type="ECO:0000313" key="8">
    <source>
        <dbReference type="Proteomes" id="UP000053660"/>
    </source>
</evidence>
<reference evidence="7 8" key="1">
    <citation type="submission" date="2014-03" db="EMBL/GenBank/DDBJ databases">
        <title>Draft genome of the hookworm Oesophagostomum dentatum.</title>
        <authorList>
            <person name="Mitreva M."/>
        </authorList>
    </citation>
    <scope>NUCLEOTIDE SEQUENCE [LARGE SCALE GENOMIC DNA]</scope>
    <source>
        <strain evidence="7 8">OD-Hann</strain>
    </source>
</reference>
<proteinExistence type="inferred from homology"/>
<sequence length="180" mass="20324">MPEKIYCRDFENNEIYAIGGVLFGISCVATLIFIALPTKRLPEEGEEFEKIDESTLRTQLARILDTAREPKMILLSAFFVFYGFHVTLLFGYPTTFAFTKMLSKNVYLQAYYSIMMGTGSLLAGVLIAFCDSHIKNFGLIPIQIMQIALSIVLYFLTIATTANLSTIQTVDDESMWIRPT</sequence>
<feature type="transmembrane region" description="Helical" evidence="6">
    <location>
        <begin position="72"/>
        <end position="90"/>
    </location>
</feature>
<dbReference type="AlphaFoldDB" id="A0A0B1SJK2"/>
<comment type="subcellular location">
    <subcellularLocation>
        <location evidence="1">Membrane</location>
        <topology evidence="1">Multi-pass membrane protein</topology>
    </subcellularLocation>
</comment>
<evidence type="ECO:0000256" key="4">
    <source>
        <dbReference type="ARBA" id="ARBA00022989"/>
    </source>
</evidence>